<evidence type="ECO:0000313" key="2">
    <source>
        <dbReference type="EMBL" id="MQM73653.1"/>
    </source>
</evidence>
<dbReference type="EMBL" id="VOGB01000005">
    <property type="protein sequence ID" value="MQM73653.1"/>
    <property type="molecule type" value="Genomic_DNA"/>
</dbReference>
<accession>A0A6L5GTY1</accession>
<comment type="caution">
    <text evidence="2">The sequence shown here is derived from an EMBL/GenBank/DDBJ whole genome shotgun (WGS) entry which is preliminary data.</text>
</comment>
<evidence type="ECO:0000313" key="3">
    <source>
        <dbReference type="Proteomes" id="UP000473648"/>
    </source>
</evidence>
<name>A0A6L5GTY1_9FIRM</name>
<keyword evidence="1" id="KW-0812">Transmembrane</keyword>
<evidence type="ECO:0000256" key="1">
    <source>
        <dbReference type="SAM" id="Phobius"/>
    </source>
</evidence>
<keyword evidence="1" id="KW-1133">Transmembrane helix</keyword>
<keyword evidence="3" id="KW-1185">Reference proteome</keyword>
<dbReference type="Proteomes" id="UP000473648">
    <property type="component" value="Unassembled WGS sequence"/>
</dbReference>
<reference evidence="2" key="1">
    <citation type="journal article" date="2020" name="Appl. Environ. Microbiol.">
        <title>Medium-Chain Fatty Acid Synthesis by 'Candidatus Weimeria bifida' gen. nov., sp. nov., and 'Candidatus Pseudoramibacter fermentans' sp. nov.</title>
        <authorList>
            <person name="Scarborough M.J."/>
            <person name="Myers K.S."/>
            <person name="Donohue T.J."/>
            <person name="Noguera D.R."/>
        </authorList>
    </citation>
    <scope>NUCLEOTIDE SEQUENCE</scope>
    <source>
        <strain evidence="2">EUB1.1</strain>
    </source>
</reference>
<keyword evidence="1" id="KW-0472">Membrane</keyword>
<organism evidence="2 3">
    <name type="scientific">Candidatus Pseudoramibacter fermentans</name>
    <dbReference type="NCBI Taxonomy" id="2594427"/>
    <lineage>
        <taxon>Bacteria</taxon>
        <taxon>Bacillati</taxon>
        <taxon>Bacillota</taxon>
        <taxon>Clostridia</taxon>
        <taxon>Eubacteriales</taxon>
        <taxon>Eubacteriaceae</taxon>
        <taxon>Pseudoramibacter</taxon>
    </lineage>
</organism>
<protein>
    <submittedName>
        <fullName evidence="2">Uncharacterized protein</fullName>
    </submittedName>
</protein>
<proteinExistence type="predicted"/>
<gene>
    <name evidence="2" type="ORF">FRC53_09630</name>
</gene>
<sequence>MKELKAPEGYEKAADETFKVEEKDIVGIDQYVQDGINMTDKKTTTTTTTTNNNKTQTIAQGVKTGDPTTIGGLIALIAAAGAVTVLTVKRLRDAE</sequence>
<feature type="transmembrane region" description="Helical" evidence="1">
    <location>
        <begin position="70"/>
        <end position="88"/>
    </location>
</feature>
<dbReference type="AlphaFoldDB" id="A0A6L5GTY1"/>